<proteinExistence type="predicted"/>
<evidence type="ECO:0000313" key="3">
    <source>
        <dbReference type="EMBL" id="BAG47573.1"/>
    </source>
</evidence>
<evidence type="ECO:0000313" key="4">
    <source>
        <dbReference type="Proteomes" id="UP000008815"/>
    </source>
</evidence>
<evidence type="ECO:0000256" key="1">
    <source>
        <dbReference type="SAM" id="MobiDB-lite"/>
    </source>
</evidence>
<dbReference type="GeneID" id="93172859"/>
<dbReference type="KEGG" id="bmu:Bmul_5763"/>
<dbReference type="EMBL" id="AP009387">
    <property type="protein sequence ID" value="BAG47573.1"/>
    <property type="molecule type" value="Genomic_DNA"/>
</dbReference>
<dbReference type="eggNOG" id="ENOG5034CEN">
    <property type="taxonomic scope" value="Bacteria"/>
</dbReference>
<keyword evidence="4" id="KW-1185">Reference proteome</keyword>
<feature type="region of interest" description="Disordered" evidence="1">
    <location>
        <begin position="1"/>
        <end position="20"/>
    </location>
</feature>
<accession>A0A0H3KQH1</accession>
<dbReference type="Proteomes" id="UP000008815">
    <property type="component" value="Chromosome 3"/>
</dbReference>
<keyword evidence="2" id="KW-1133">Transmembrane helix</keyword>
<protein>
    <submittedName>
        <fullName evidence="3">Membrane protein</fullName>
    </submittedName>
</protein>
<evidence type="ECO:0000256" key="2">
    <source>
        <dbReference type="SAM" id="Phobius"/>
    </source>
</evidence>
<keyword evidence="2" id="KW-0472">Membrane</keyword>
<dbReference type="AlphaFoldDB" id="A0A0H3KQH1"/>
<gene>
    <name evidence="3" type="ordered locus">BMULJ_05758</name>
</gene>
<dbReference type="KEGG" id="bmj:BMULJ_05758"/>
<dbReference type="HOGENOM" id="CLU_207156_1_0_4"/>
<organism evidence="3 4">
    <name type="scientific">Burkholderia multivorans (strain ATCC 17616 / 249)</name>
    <dbReference type="NCBI Taxonomy" id="395019"/>
    <lineage>
        <taxon>Bacteria</taxon>
        <taxon>Pseudomonadati</taxon>
        <taxon>Pseudomonadota</taxon>
        <taxon>Betaproteobacteria</taxon>
        <taxon>Burkholderiales</taxon>
        <taxon>Burkholderiaceae</taxon>
        <taxon>Burkholderia</taxon>
        <taxon>Burkholderia cepacia complex</taxon>
    </lineage>
</organism>
<reference evidence="3 4" key="1">
    <citation type="submission" date="2007-04" db="EMBL/GenBank/DDBJ databases">
        <title>Complete genome sequence of Burkholderia multivorans ATCC 17616.</title>
        <authorList>
            <person name="Ohtsubo Y."/>
            <person name="Yamashita A."/>
            <person name="Kurokawa K."/>
            <person name="Takami H."/>
            <person name="Yuhara S."/>
            <person name="Nishiyama E."/>
            <person name="Endo R."/>
            <person name="Miyazaki R."/>
            <person name="Ono A."/>
            <person name="Yano K."/>
            <person name="Ito M."/>
            <person name="Sota M."/>
            <person name="Yuji N."/>
            <person name="Hattori M."/>
            <person name="Tsuda M."/>
        </authorList>
    </citation>
    <scope>NUCLEOTIDE SEQUENCE [LARGE SCALE GENOMIC DNA]</scope>
    <source>
        <strain evidence="4">ATCC 17616 / 249</strain>
    </source>
</reference>
<feature type="transmembrane region" description="Helical" evidence="2">
    <location>
        <begin position="36"/>
        <end position="60"/>
    </location>
</feature>
<sequence>MSDSTEDGIPQAPIARRLSDDEQHVDDIVRMGPKGALALAGIATFIVIAMWFAFYFLVFLPRGVIQ</sequence>
<name>A0A0H3KQH1_BURM1</name>
<dbReference type="STRING" id="395019.BMULJ_05758"/>
<dbReference type="RefSeq" id="WP_007182914.1">
    <property type="nucleotide sequence ID" value="NC_010087.1"/>
</dbReference>
<keyword evidence="2" id="KW-0812">Transmembrane</keyword>